<dbReference type="EMBL" id="BAAAVA010000070">
    <property type="protein sequence ID" value="GAA2940946.1"/>
    <property type="molecule type" value="Genomic_DNA"/>
</dbReference>
<accession>A0ABN3X7E7</accession>
<organism evidence="2 3">
    <name type="scientific">Streptomyces erythrogriseus</name>
    <dbReference type="NCBI Taxonomy" id="284027"/>
    <lineage>
        <taxon>Bacteria</taxon>
        <taxon>Bacillati</taxon>
        <taxon>Actinomycetota</taxon>
        <taxon>Actinomycetes</taxon>
        <taxon>Kitasatosporales</taxon>
        <taxon>Streptomycetaceae</taxon>
        <taxon>Streptomyces</taxon>
        <taxon>Streptomyces griseoincarnatus group</taxon>
    </lineage>
</organism>
<comment type="caution">
    <text evidence="2">The sequence shown here is derived from an EMBL/GenBank/DDBJ whole genome shotgun (WGS) entry which is preliminary data.</text>
</comment>
<feature type="compositionally biased region" description="Polar residues" evidence="1">
    <location>
        <begin position="1"/>
        <end position="11"/>
    </location>
</feature>
<reference evidence="2 3" key="1">
    <citation type="journal article" date="2019" name="Int. J. Syst. Evol. Microbiol.">
        <title>The Global Catalogue of Microorganisms (GCM) 10K type strain sequencing project: providing services to taxonomists for standard genome sequencing and annotation.</title>
        <authorList>
            <consortium name="The Broad Institute Genomics Platform"/>
            <consortium name="The Broad Institute Genome Sequencing Center for Infectious Disease"/>
            <person name="Wu L."/>
            <person name="Ma J."/>
        </authorList>
    </citation>
    <scope>NUCLEOTIDE SEQUENCE [LARGE SCALE GENOMIC DNA]</scope>
    <source>
        <strain evidence="2 3">JCM 9650</strain>
    </source>
</reference>
<feature type="compositionally biased region" description="Low complexity" evidence="1">
    <location>
        <begin position="25"/>
        <end position="35"/>
    </location>
</feature>
<protein>
    <submittedName>
        <fullName evidence="2">Uncharacterized protein</fullName>
    </submittedName>
</protein>
<sequence>MRGSTDGSAHTTPAVAREHRFDPATGTTGNTVTVPVDGSLHRLRLRLRLRVSGNTGRSAARFSEVDAYRS</sequence>
<evidence type="ECO:0000313" key="2">
    <source>
        <dbReference type="EMBL" id="GAA2940946.1"/>
    </source>
</evidence>
<evidence type="ECO:0000256" key="1">
    <source>
        <dbReference type="SAM" id="MobiDB-lite"/>
    </source>
</evidence>
<gene>
    <name evidence="2" type="ORF">GCM10010478_48220</name>
</gene>
<feature type="region of interest" description="Disordered" evidence="1">
    <location>
        <begin position="1"/>
        <end position="35"/>
    </location>
</feature>
<dbReference type="RefSeq" id="WP_346090165.1">
    <property type="nucleotide sequence ID" value="NZ_BAAAVA010000070.1"/>
</dbReference>
<evidence type="ECO:0000313" key="3">
    <source>
        <dbReference type="Proteomes" id="UP001501423"/>
    </source>
</evidence>
<name>A0ABN3X7E7_9ACTN</name>
<proteinExistence type="predicted"/>
<dbReference type="Proteomes" id="UP001501423">
    <property type="component" value="Unassembled WGS sequence"/>
</dbReference>
<keyword evidence="3" id="KW-1185">Reference proteome</keyword>